<name>A0A917ZFJ6_9GAMM</name>
<dbReference type="EC" id="2.7.7.65" evidence="2"/>
<organism evidence="5 6">
    <name type="scientific">Marinobacterium nitratireducens</name>
    <dbReference type="NCBI Taxonomy" id="518897"/>
    <lineage>
        <taxon>Bacteria</taxon>
        <taxon>Pseudomonadati</taxon>
        <taxon>Pseudomonadota</taxon>
        <taxon>Gammaproteobacteria</taxon>
        <taxon>Oceanospirillales</taxon>
        <taxon>Oceanospirillaceae</taxon>
        <taxon>Marinobacterium</taxon>
    </lineage>
</organism>
<dbReference type="PANTHER" id="PTHR45138">
    <property type="entry name" value="REGULATORY COMPONENTS OF SENSORY TRANSDUCTION SYSTEM"/>
    <property type="match status" value="1"/>
</dbReference>
<evidence type="ECO:0000256" key="1">
    <source>
        <dbReference type="ARBA" id="ARBA00001946"/>
    </source>
</evidence>
<dbReference type="AlphaFoldDB" id="A0A917ZFJ6"/>
<dbReference type="NCBIfam" id="TIGR00254">
    <property type="entry name" value="GGDEF"/>
    <property type="match status" value="1"/>
</dbReference>
<proteinExistence type="predicted"/>
<evidence type="ECO:0000313" key="5">
    <source>
        <dbReference type="EMBL" id="GGO80897.1"/>
    </source>
</evidence>
<dbReference type="InterPro" id="IPR043128">
    <property type="entry name" value="Rev_trsase/Diguanyl_cyclase"/>
</dbReference>
<dbReference type="CDD" id="cd01949">
    <property type="entry name" value="GGDEF"/>
    <property type="match status" value="1"/>
</dbReference>
<dbReference type="PROSITE" id="PS50887">
    <property type="entry name" value="GGDEF"/>
    <property type="match status" value="1"/>
</dbReference>
<dbReference type="InterPro" id="IPR035965">
    <property type="entry name" value="PAS-like_dom_sf"/>
</dbReference>
<accession>A0A917ZFJ6</accession>
<evidence type="ECO:0000256" key="3">
    <source>
        <dbReference type="ARBA" id="ARBA00034247"/>
    </source>
</evidence>
<dbReference type="SUPFAM" id="SSF55073">
    <property type="entry name" value="Nucleotide cyclase"/>
    <property type="match status" value="1"/>
</dbReference>
<sequence>MDHRREEFYFEYPCHSLDEKRWFMMRVTAFESDGDEFFVISHQNITERKLAEKEVENLARRDGLTQIYNRRAFDEFLSLEWRRCRRLKKPISLAMVDLDYFKLLNDTYGHQAGDECLVKVAGVLKELAARPGDICARYGGEEFALVWGDTTREQSRLLADKLLKKIEGLKIENKHSSLGGHVTASIGLSTVIPDIAQDERVLIGLSDSMLYKAKRSGRNRVAG</sequence>
<evidence type="ECO:0000256" key="2">
    <source>
        <dbReference type="ARBA" id="ARBA00012528"/>
    </source>
</evidence>
<dbReference type="InterPro" id="IPR000160">
    <property type="entry name" value="GGDEF_dom"/>
</dbReference>
<dbReference type="Pfam" id="PF00990">
    <property type="entry name" value="GGDEF"/>
    <property type="match status" value="1"/>
</dbReference>
<dbReference type="GO" id="GO:0052621">
    <property type="term" value="F:diguanylate cyclase activity"/>
    <property type="evidence" value="ECO:0007669"/>
    <property type="project" value="UniProtKB-EC"/>
</dbReference>
<dbReference type="Gene3D" id="3.30.70.270">
    <property type="match status" value="1"/>
</dbReference>
<keyword evidence="6" id="KW-1185">Reference proteome</keyword>
<dbReference type="GO" id="GO:0005886">
    <property type="term" value="C:plasma membrane"/>
    <property type="evidence" value="ECO:0007669"/>
    <property type="project" value="TreeGrafter"/>
</dbReference>
<dbReference type="EMBL" id="BMLT01000004">
    <property type="protein sequence ID" value="GGO80897.1"/>
    <property type="molecule type" value="Genomic_DNA"/>
</dbReference>
<dbReference type="InterPro" id="IPR050469">
    <property type="entry name" value="Diguanylate_Cyclase"/>
</dbReference>
<dbReference type="InterPro" id="IPR029787">
    <property type="entry name" value="Nucleotide_cyclase"/>
</dbReference>
<comment type="caution">
    <text evidence="5">The sequence shown here is derived from an EMBL/GenBank/DDBJ whole genome shotgun (WGS) entry which is preliminary data.</text>
</comment>
<comment type="catalytic activity">
    <reaction evidence="3">
        <text>2 GTP = 3',3'-c-di-GMP + 2 diphosphate</text>
        <dbReference type="Rhea" id="RHEA:24898"/>
        <dbReference type="ChEBI" id="CHEBI:33019"/>
        <dbReference type="ChEBI" id="CHEBI:37565"/>
        <dbReference type="ChEBI" id="CHEBI:58805"/>
        <dbReference type="EC" id="2.7.7.65"/>
    </reaction>
</comment>
<reference evidence="5 6" key="1">
    <citation type="journal article" date="2014" name="Int. J. Syst. Evol. Microbiol.">
        <title>Complete genome sequence of Corynebacterium casei LMG S-19264T (=DSM 44701T), isolated from a smear-ripened cheese.</title>
        <authorList>
            <consortium name="US DOE Joint Genome Institute (JGI-PGF)"/>
            <person name="Walter F."/>
            <person name="Albersmeier A."/>
            <person name="Kalinowski J."/>
            <person name="Ruckert C."/>
        </authorList>
    </citation>
    <scope>NUCLEOTIDE SEQUENCE [LARGE SCALE GENOMIC DNA]</scope>
    <source>
        <strain evidence="5 6">CGMCC 1.7286</strain>
    </source>
</reference>
<evidence type="ECO:0000259" key="4">
    <source>
        <dbReference type="PROSITE" id="PS50887"/>
    </source>
</evidence>
<dbReference type="GO" id="GO:0043709">
    <property type="term" value="P:cell adhesion involved in single-species biofilm formation"/>
    <property type="evidence" value="ECO:0007669"/>
    <property type="project" value="TreeGrafter"/>
</dbReference>
<gene>
    <name evidence="5" type="ORF">GCM10011348_18650</name>
</gene>
<evidence type="ECO:0000313" key="6">
    <source>
        <dbReference type="Proteomes" id="UP000599578"/>
    </source>
</evidence>
<protein>
    <recommendedName>
        <fullName evidence="2">diguanylate cyclase</fullName>
        <ecNumber evidence="2">2.7.7.65</ecNumber>
    </recommendedName>
</protein>
<dbReference type="SUPFAM" id="SSF55785">
    <property type="entry name" value="PYP-like sensor domain (PAS domain)"/>
    <property type="match status" value="1"/>
</dbReference>
<dbReference type="FunFam" id="3.30.70.270:FF:000001">
    <property type="entry name" value="Diguanylate cyclase domain protein"/>
    <property type="match status" value="1"/>
</dbReference>
<dbReference type="PANTHER" id="PTHR45138:SF9">
    <property type="entry name" value="DIGUANYLATE CYCLASE DGCM-RELATED"/>
    <property type="match status" value="1"/>
</dbReference>
<comment type="cofactor">
    <cofactor evidence="1">
        <name>Mg(2+)</name>
        <dbReference type="ChEBI" id="CHEBI:18420"/>
    </cofactor>
</comment>
<feature type="domain" description="GGDEF" evidence="4">
    <location>
        <begin position="89"/>
        <end position="223"/>
    </location>
</feature>
<dbReference type="GO" id="GO:1902201">
    <property type="term" value="P:negative regulation of bacterial-type flagellum-dependent cell motility"/>
    <property type="evidence" value="ECO:0007669"/>
    <property type="project" value="TreeGrafter"/>
</dbReference>
<dbReference type="SMART" id="SM00267">
    <property type="entry name" value="GGDEF"/>
    <property type="match status" value="1"/>
</dbReference>
<dbReference type="Proteomes" id="UP000599578">
    <property type="component" value="Unassembled WGS sequence"/>
</dbReference>